<dbReference type="EMBL" id="UINC01056801">
    <property type="protein sequence ID" value="SVB77266.1"/>
    <property type="molecule type" value="Genomic_DNA"/>
</dbReference>
<name>A0A382GQ63_9ZZZZ</name>
<accession>A0A382GQ63</accession>
<evidence type="ECO:0000313" key="1">
    <source>
        <dbReference type="EMBL" id="SVB77266.1"/>
    </source>
</evidence>
<sequence>MLLTKFKLFETKYQQALVQNNLFKTKPFSPLEFTLEIYNHNSNLIKKVIHLLKSVLFYTRKDLKHVFRINIFQQNLPLCILTIS</sequence>
<protein>
    <submittedName>
        <fullName evidence="1">Uncharacterized protein</fullName>
    </submittedName>
</protein>
<organism evidence="1">
    <name type="scientific">marine metagenome</name>
    <dbReference type="NCBI Taxonomy" id="408172"/>
    <lineage>
        <taxon>unclassified sequences</taxon>
        <taxon>metagenomes</taxon>
        <taxon>ecological metagenomes</taxon>
    </lineage>
</organism>
<gene>
    <name evidence="1" type="ORF">METZ01_LOCUS230120</name>
</gene>
<proteinExistence type="predicted"/>
<dbReference type="AlphaFoldDB" id="A0A382GQ63"/>
<reference evidence="1" key="1">
    <citation type="submission" date="2018-05" db="EMBL/GenBank/DDBJ databases">
        <authorList>
            <person name="Lanie J.A."/>
            <person name="Ng W.-L."/>
            <person name="Kazmierczak K.M."/>
            <person name="Andrzejewski T.M."/>
            <person name="Davidsen T.M."/>
            <person name="Wayne K.J."/>
            <person name="Tettelin H."/>
            <person name="Glass J.I."/>
            <person name="Rusch D."/>
            <person name="Podicherti R."/>
            <person name="Tsui H.-C.T."/>
            <person name="Winkler M.E."/>
        </authorList>
    </citation>
    <scope>NUCLEOTIDE SEQUENCE</scope>
</reference>